<keyword evidence="3" id="KW-1185">Reference proteome</keyword>
<gene>
    <name evidence="2" type="ORF">PR048_018824</name>
</gene>
<organism evidence="2 3">
    <name type="scientific">Dryococelus australis</name>
    <dbReference type="NCBI Taxonomy" id="614101"/>
    <lineage>
        <taxon>Eukaryota</taxon>
        <taxon>Metazoa</taxon>
        <taxon>Ecdysozoa</taxon>
        <taxon>Arthropoda</taxon>
        <taxon>Hexapoda</taxon>
        <taxon>Insecta</taxon>
        <taxon>Pterygota</taxon>
        <taxon>Neoptera</taxon>
        <taxon>Polyneoptera</taxon>
        <taxon>Phasmatodea</taxon>
        <taxon>Verophasmatodea</taxon>
        <taxon>Anareolatae</taxon>
        <taxon>Phasmatidae</taxon>
        <taxon>Eurycanthinae</taxon>
        <taxon>Dryococelus</taxon>
    </lineage>
</organism>
<evidence type="ECO:0000313" key="3">
    <source>
        <dbReference type="Proteomes" id="UP001159363"/>
    </source>
</evidence>
<name>A0ABQ9H1V8_9NEOP</name>
<feature type="domain" description="THO complex subunit 2 N-terminal" evidence="1">
    <location>
        <begin position="3"/>
        <end position="136"/>
    </location>
</feature>
<sequence>MPSLILDVFSVIDAETSSAEGHSDDRNRFCSIAKECEKYLSEKLLKERLEIDTLQDCGTLKNKGFYTKFIKVKTKLYSRLYKACTYVHSYKQRKFNLFREESEGYAKLITELNQEISENVTVQNILEIIKSLIGEYVSVINKYHSS</sequence>
<reference evidence="2 3" key="1">
    <citation type="submission" date="2023-02" db="EMBL/GenBank/DDBJ databases">
        <title>LHISI_Scaffold_Assembly.</title>
        <authorList>
            <person name="Stuart O.P."/>
            <person name="Cleave R."/>
            <person name="Magrath M.J.L."/>
            <person name="Mikheyev A.S."/>
        </authorList>
    </citation>
    <scope>NUCLEOTIDE SEQUENCE [LARGE SCALE GENOMIC DNA]</scope>
    <source>
        <strain evidence="2">Daus_M_001</strain>
        <tissue evidence="2">Leg muscle</tissue>
    </source>
</reference>
<feature type="non-terminal residue" evidence="2">
    <location>
        <position position="146"/>
    </location>
</feature>
<evidence type="ECO:0000313" key="2">
    <source>
        <dbReference type="EMBL" id="KAJ8878247.1"/>
    </source>
</evidence>
<evidence type="ECO:0000259" key="1">
    <source>
        <dbReference type="Pfam" id="PF16134"/>
    </source>
</evidence>
<dbReference type="InterPro" id="IPR032302">
    <property type="entry name" value="THOC2_N"/>
</dbReference>
<dbReference type="PANTHER" id="PTHR21597">
    <property type="entry name" value="THO2 PROTEIN"/>
    <property type="match status" value="1"/>
</dbReference>
<comment type="caution">
    <text evidence="2">The sequence shown here is derived from an EMBL/GenBank/DDBJ whole genome shotgun (WGS) entry which is preliminary data.</text>
</comment>
<dbReference type="InterPro" id="IPR040007">
    <property type="entry name" value="Tho2"/>
</dbReference>
<proteinExistence type="predicted"/>
<protein>
    <recommendedName>
        <fullName evidence="1">THO complex subunit 2 N-terminal domain-containing protein</fullName>
    </recommendedName>
</protein>
<dbReference type="EMBL" id="JARBHB010000007">
    <property type="protein sequence ID" value="KAJ8878247.1"/>
    <property type="molecule type" value="Genomic_DNA"/>
</dbReference>
<dbReference type="Pfam" id="PF16134">
    <property type="entry name" value="THOC2_N"/>
    <property type="match status" value="1"/>
</dbReference>
<accession>A0ABQ9H1V8</accession>
<dbReference type="Proteomes" id="UP001159363">
    <property type="component" value="Chromosome 6"/>
</dbReference>
<dbReference type="PANTHER" id="PTHR21597:SF0">
    <property type="entry name" value="THO COMPLEX SUBUNIT 2"/>
    <property type="match status" value="1"/>
</dbReference>